<feature type="domain" description="HMG box" evidence="6">
    <location>
        <begin position="30"/>
        <end position="98"/>
    </location>
</feature>
<sequence length="98" mass="11073">MAKESTKVTKRAAKTDAPTKKRTKKDPSAPKRGLSAYMFFSQDQRATVKEESPDATFGQIGKLLGEKWKNMSDDEKKPYVKKAEADKKRYEDEKAALS</sequence>
<reference evidence="7" key="1">
    <citation type="submission" date="2020-12" db="EMBL/GenBank/DDBJ databases">
        <title>Metabolic potential, ecology and presence of endohyphal bacteria is reflected in genomic diversity of Mucoromycotina.</title>
        <authorList>
            <person name="Muszewska A."/>
            <person name="Okrasinska A."/>
            <person name="Steczkiewicz K."/>
            <person name="Drgas O."/>
            <person name="Orlowska M."/>
            <person name="Perlinska-Lenart U."/>
            <person name="Aleksandrzak-Piekarczyk T."/>
            <person name="Szatraj K."/>
            <person name="Zielenkiewicz U."/>
            <person name="Pilsyk S."/>
            <person name="Malc E."/>
            <person name="Mieczkowski P."/>
            <person name="Kruszewska J.S."/>
            <person name="Biernat P."/>
            <person name="Pawlowska J."/>
        </authorList>
    </citation>
    <scope>NUCLEOTIDE SEQUENCE</scope>
    <source>
        <strain evidence="7">CBS 226.32</strain>
    </source>
</reference>
<keyword evidence="1 4" id="KW-0238">DNA-binding</keyword>
<evidence type="ECO:0000256" key="3">
    <source>
        <dbReference type="ARBA" id="ARBA00043963"/>
    </source>
</evidence>
<feature type="DNA-binding region" description="HMG box" evidence="4">
    <location>
        <begin position="30"/>
        <end position="98"/>
    </location>
</feature>
<dbReference type="InterPro" id="IPR050342">
    <property type="entry name" value="HMGB"/>
</dbReference>
<dbReference type="SMART" id="SM00398">
    <property type="entry name" value="HMG"/>
    <property type="match status" value="1"/>
</dbReference>
<feature type="region of interest" description="Disordered" evidence="5">
    <location>
        <begin position="1"/>
        <end position="35"/>
    </location>
</feature>
<accession>A0A8H7VAX4</accession>
<organism evidence="7 8">
    <name type="scientific">Mucor plumbeus</name>
    <dbReference type="NCBI Taxonomy" id="97098"/>
    <lineage>
        <taxon>Eukaryota</taxon>
        <taxon>Fungi</taxon>
        <taxon>Fungi incertae sedis</taxon>
        <taxon>Mucoromycota</taxon>
        <taxon>Mucoromycotina</taxon>
        <taxon>Mucoromycetes</taxon>
        <taxon>Mucorales</taxon>
        <taxon>Mucorineae</taxon>
        <taxon>Mucoraceae</taxon>
        <taxon>Mucor</taxon>
    </lineage>
</organism>
<comment type="similarity">
    <text evidence="3">Belongs to the NHP6 family.</text>
</comment>
<name>A0A8H7VAX4_9FUNG</name>
<dbReference type="Pfam" id="PF00505">
    <property type="entry name" value="HMG_box"/>
    <property type="match status" value="1"/>
</dbReference>
<keyword evidence="2 4" id="KW-0539">Nucleus</keyword>
<dbReference type="CDD" id="cd01390">
    <property type="entry name" value="HMG-box_NHP6-like"/>
    <property type="match status" value="1"/>
</dbReference>
<comment type="caution">
    <text evidence="7">The sequence shown here is derived from an EMBL/GenBank/DDBJ whole genome shotgun (WGS) entry which is preliminary data.</text>
</comment>
<dbReference type="InterPro" id="IPR009071">
    <property type="entry name" value="HMG_box_dom"/>
</dbReference>
<dbReference type="PROSITE" id="PS50118">
    <property type="entry name" value="HMG_BOX_2"/>
    <property type="match status" value="1"/>
</dbReference>
<evidence type="ECO:0000259" key="6">
    <source>
        <dbReference type="PROSITE" id="PS50118"/>
    </source>
</evidence>
<keyword evidence="8" id="KW-1185">Reference proteome</keyword>
<protein>
    <recommendedName>
        <fullName evidence="6">HMG box domain-containing protein</fullName>
    </recommendedName>
</protein>
<proteinExistence type="inferred from homology"/>
<dbReference type="SUPFAM" id="SSF47095">
    <property type="entry name" value="HMG-box"/>
    <property type="match status" value="1"/>
</dbReference>
<dbReference type="OrthoDB" id="1919336at2759"/>
<dbReference type="InterPro" id="IPR036910">
    <property type="entry name" value="HMG_box_dom_sf"/>
</dbReference>
<dbReference type="Gene3D" id="1.10.30.10">
    <property type="entry name" value="High mobility group box domain"/>
    <property type="match status" value="1"/>
</dbReference>
<evidence type="ECO:0000256" key="5">
    <source>
        <dbReference type="SAM" id="MobiDB-lite"/>
    </source>
</evidence>
<dbReference type="GO" id="GO:0003677">
    <property type="term" value="F:DNA binding"/>
    <property type="evidence" value="ECO:0007669"/>
    <property type="project" value="UniProtKB-UniRule"/>
</dbReference>
<evidence type="ECO:0000313" key="8">
    <source>
        <dbReference type="Proteomes" id="UP000650833"/>
    </source>
</evidence>
<dbReference type="PANTHER" id="PTHR48112">
    <property type="entry name" value="HIGH MOBILITY GROUP PROTEIN DSP1"/>
    <property type="match status" value="1"/>
</dbReference>
<dbReference type="Proteomes" id="UP000650833">
    <property type="component" value="Unassembled WGS sequence"/>
</dbReference>
<gene>
    <name evidence="7" type="ORF">INT46_009873</name>
</gene>
<dbReference type="AlphaFoldDB" id="A0A8H7VAX4"/>
<dbReference type="PRINTS" id="PR00886">
    <property type="entry name" value="HIGHMOBLTY12"/>
</dbReference>
<evidence type="ECO:0000256" key="4">
    <source>
        <dbReference type="PROSITE-ProRule" id="PRU00267"/>
    </source>
</evidence>
<dbReference type="GO" id="GO:0005634">
    <property type="term" value="C:nucleus"/>
    <property type="evidence" value="ECO:0007669"/>
    <property type="project" value="UniProtKB-UniRule"/>
</dbReference>
<evidence type="ECO:0000256" key="2">
    <source>
        <dbReference type="ARBA" id="ARBA00023242"/>
    </source>
</evidence>
<dbReference type="EMBL" id="JAEPRC010000032">
    <property type="protein sequence ID" value="KAG2213725.1"/>
    <property type="molecule type" value="Genomic_DNA"/>
</dbReference>
<evidence type="ECO:0000256" key="1">
    <source>
        <dbReference type="ARBA" id="ARBA00023125"/>
    </source>
</evidence>
<evidence type="ECO:0000313" key="7">
    <source>
        <dbReference type="EMBL" id="KAG2213725.1"/>
    </source>
</evidence>
<feature type="compositionally biased region" description="Basic and acidic residues" evidence="5">
    <location>
        <begin position="1"/>
        <end position="29"/>
    </location>
</feature>
<dbReference type="FunFam" id="1.10.30.10:FF:000016">
    <property type="entry name" value="FACT complex subunit SSRP1"/>
    <property type="match status" value="1"/>
</dbReference>
<feature type="region of interest" description="Disordered" evidence="5">
    <location>
        <begin position="66"/>
        <end position="98"/>
    </location>
</feature>
<dbReference type="PANTHER" id="PTHR48112:SF22">
    <property type="entry name" value="MITOCHONDRIAL TRANSCRIPTION FACTOR A, ISOFORM B"/>
    <property type="match status" value="1"/>
</dbReference>